<organism evidence="2 3">
    <name type="scientific">Caerostris darwini</name>
    <dbReference type="NCBI Taxonomy" id="1538125"/>
    <lineage>
        <taxon>Eukaryota</taxon>
        <taxon>Metazoa</taxon>
        <taxon>Ecdysozoa</taxon>
        <taxon>Arthropoda</taxon>
        <taxon>Chelicerata</taxon>
        <taxon>Arachnida</taxon>
        <taxon>Araneae</taxon>
        <taxon>Araneomorphae</taxon>
        <taxon>Entelegynae</taxon>
        <taxon>Araneoidea</taxon>
        <taxon>Araneidae</taxon>
        <taxon>Caerostris</taxon>
    </lineage>
</organism>
<keyword evidence="3" id="KW-1185">Reference proteome</keyword>
<keyword evidence="1" id="KW-0812">Transmembrane</keyword>
<name>A0AAV4P170_9ARAC</name>
<feature type="transmembrane region" description="Helical" evidence="1">
    <location>
        <begin position="103"/>
        <end position="126"/>
    </location>
</feature>
<evidence type="ECO:0000256" key="1">
    <source>
        <dbReference type="SAM" id="Phobius"/>
    </source>
</evidence>
<reference evidence="2 3" key="1">
    <citation type="submission" date="2021-06" db="EMBL/GenBank/DDBJ databases">
        <title>Caerostris darwini draft genome.</title>
        <authorList>
            <person name="Kono N."/>
            <person name="Arakawa K."/>
        </authorList>
    </citation>
    <scope>NUCLEOTIDE SEQUENCE [LARGE SCALE GENOMIC DNA]</scope>
</reference>
<dbReference type="Proteomes" id="UP001054837">
    <property type="component" value="Unassembled WGS sequence"/>
</dbReference>
<dbReference type="AlphaFoldDB" id="A0AAV4P170"/>
<proteinExistence type="predicted"/>
<sequence length="135" mass="15817">MLVSKSRCSPVSHPSSPGHYKTPFDAAEKYYLANGGGDYFNKLLFHRPYCNFRLFLQKLLSIPQKEFPSVDGCRDFLWHEARLNFCQERCGSMDMSKHSGHRFVVVPFFYFILSDTLELYIFYAYLKIKYTSTVL</sequence>
<protein>
    <submittedName>
        <fullName evidence="2">Uncharacterized protein</fullName>
    </submittedName>
</protein>
<keyword evidence="1" id="KW-1133">Transmembrane helix</keyword>
<evidence type="ECO:0000313" key="3">
    <source>
        <dbReference type="Proteomes" id="UP001054837"/>
    </source>
</evidence>
<evidence type="ECO:0000313" key="2">
    <source>
        <dbReference type="EMBL" id="GIX90910.1"/>
    </source>
</evidence>
<comment type="caution">
    <text evidence="2">The sequence shown here is derived from an EMBL/GenBank/DDBJ whole genome shotgun (WGS) entry which is preliminary data.</text>
</comment>
<gene>
    <name evidence="2" type="ORF">CDAR_177321</name>
</gene>
<dbReference type="EMBL" id="BPLQ01002278">
    <property type="protein sequence ID" value="GIX90910.1"/>
    <property type="molecule type" value="Genomic_DNA"/>
</dbReference>
<keyword evidence="1" id="KW-0472">Membrane</keyword>
<accession>A0AAV4P170</accession>